<evidence type="ECO:0000313" key="2">
    <source>
        <dbReference type="Proteomes" id="UP000004994"/>
    </source>
</evidence>
<dbReference type="AlphaFoldDB" id="A0A3Q7FMB1"/>
<evidence type="ECO:0000313" key="1">
    <source>
        <dbReference type="EnsemblPlants" id="Solyc03g079897.1.1"/>
    </source>
</evidence>
<keyword evidence="2" id="KW-1185">Reference proteome</keyword>
<reference evidence="1" key="1">
    <citation type="journal article" date="2012" name="Nature">
        <title>The tomato genome sequence provides insights into fleshy fruit evolution.</title>
        <authorList>
            <consortium name="Tomato Genome Consortium"/>
        </authorList>
    </citation>
    <scope>NUCLEOTIDE SEQUENCE [LARGE SCALE GENOMIC DNA]</scope>
    <source>
        <strain evidence="1">cv. Heinz 1706</strain>
    </source>
</reference>
<evidence type="ECO:0008006" key="3">
    <source>
        <dbReference type="Google" id="ProtNLM"/>
    </source>
</evidence>
<dbReference type="EnsemblPlants" id="Solyc03g079897.1.1">
    <property type="protein sequence ID" value="Solyc03g079897.1.1"/>
    <property type="gene ID" value="Solyc03g079897.1"/>
</dbReference>
<proteinExistence type="predicted"/>
<accession>A0A3Q7FMB1</accession>
<dbReference type="Proteomes" id="UP000004994">
    <property type="component" value="Chromosome 3"/>
</dbReference>
<dbReference type="InParanoid" id="A0A3Q7FMB1"/>
<dbReference type="Gramene" id="Solyc03g079897.1.1">
    <property type="protein sequence ID" value="Solyc03g079897.1.1"/>
    <property type="gene ID" value="Solyc03g079897.1"/>
</dbReference>
<protein>
    <recommendedName>
        <fullName evidence="3">Reverse transcriptase Ty1/copia-type domain-containing protein</fullName>
    </recommendedName>
</protein>
<organism evidence="1">
    <name type="scientific">Solanum lycopersicum</name>
    <name type="common">Tomato</name>
    <name type="synonym">Lycopersicon esculentum</name>
    <dbReference type="NCBI Taxonomy" id="4081"/>
    <lineage>
        <taxon>Eukaryota</taxon>
        <taxon>Viridiplantae</taxon>
        <taxon>Streptophyta</taxon>
        <taxon>Embryophyta</taxon>
        <taxon>Tracheophyta</taxon>
        <taxon>Spermatophyta</taxon>
        <taxon>Magnoliopsida</taxon>
        <taxon>eudicotyledons</taxon>
        <taxon>Gunneridae</taxon>
        <taxon>Pentapetalae</taxon>
        <taxon>asterids</taxon>
        <taxon>lamiids</taxon>
        <taxon>Solanales</taxon>
        <taxon>Solanaceae</taxon>
        <taxon>Solanoideae</taxon>
        <taxon>Solaneae</taxon>
        <taxon>Solanum</taxon>
        <taxon>Solanum subgen. Lycopersicon</taxon>
    </lineage>
</organism>
<name>A0A3Q7FMB1_SOLLC</name>
<dbReference type="PANTHER" id="PTHR11439">
    <property type="entry name" value="GAG-POL-RELATED RETROTRANSPOSON"/>
    <property type="match status" value="1"/>
</dbReference>
<dbReference type="PANTHER" id="PTHR11439:SF511">
    <property type="match status" value="1"/>
</dbReference>
<reference evidence="1" key="2">
    <citation type="submission" date="2019-01" db="UniProtKB">
        <authorList>
            <consortium name="EnsemblPlants"/>
        </authorList>
    </citation>
    <scope>IDENTIFICATION</scope>
    <source>
        <strain evidence="1">cv. Heinz 1706</strain>
    </source>
</reference>
<sequence>MTRPDISYGVKTLSQFLQHPKKSHVTATLRIVRYVKNQPRARLGLLPPNKKVNNWLLCSVWRVYGLMEVKETNNCL</sequence>